<accession>A0A812R6B9</accession>
<dbReference type="InterPro" id="IPR016162">
    <property type="entry name" value="Ald_DH_N"/>
</dbReference>
<dbReference type="OrthoDB" id="440325at2759"/>
<evidence type="ECO:0000256" key="3">
    <source>
        <dbReference type="ARBA" id="ARBA00023027"/>
    </source>
</evidence>
<dbReference type="FunFam" id="3.40.309.10:FF:000003">
    <property type="entry name" value="Aldehyde dehydrogenase"/>
    <property type="match status" value="1"/>
</dbReference>
<dbReference type="Pfam" id="PF00171">
    <property type="entry name" value="Aldedh"/>
    <property type="match status" value="1"/>
</dbReference>
<feature type="active site" evidence="5 6">
    <location>
        <position position="214"/>
    </location>
</feature>
<dbReference type="Gene3D" id="3.40.605.10">
    <property type="entry name" value="Aldehyde Dehydrogenase, Chain A, domain 1"/>
    <property type="match status" value="1"/>
</dbReference>
<dbReference type="SUPFAM" id="SSF53720">
    <property type="entry name" value="ALDH-like"/>
    <property type="match status" value="1"/>
</dbReference>
<dbReference type="EMBL" id="CAJNDS010002304">
    <property type="protein sequence ID" value="CAE7422546.1"/>
    <property type="molecule type" value="Genomic_DNA"/>
</dbReference>
<evidence type="ECO:0000256" key="5">
    <source>
        <dbReference type="PIRSR" id="PIRSR036492-1"/>
    </source>
</evidence>
<evidence type="ECO:0000256" key="2">
    <source>
        <dbReference type="ARBA" id="ARBA00023002"/>
    </source>
</evidence>
<comment type="similarity">
    <text evidence="1 4 7">Belongs to the aldehyde dehydrogenase family.</text>
</comment>
<dbReference type="InterPro" id="IPR016163">
    <property type="entry name" value="Ald_DH_C"/>
</dbReference>
<proteinExistence type="inferred from homology"/>
<dbReference type="InterPro" id="IPR015590">
    <property type="entry name" value="Aldehyde_DH_dom"/>
</dbReference>
<dbReference type="PANTHER" id="PTHR43570">
    <property type="entry name" value="ALDEHYDE DEHYDROGENASE"/>
    <property type="match status" value="1"/>
</dbReference>
<keyword evidence="2 4" id="KW-0560">Oxidoreductase</keyword>
<dbReference type="GO" id="GO:0004029">
    <property type="term" value="F:aldehyde dehydrogenase (NAD+) activity"/>
    <property type="evidence" value="ECO:0007669"/>
    <property type="project" value="TreeGrafter"/>
</dbReference>
<evidence type="ECO:0000256" key="1">
    <source>
        <dbReference type="ARBA" id="ARBA00009986"/>
    </source>
</evidence>
<evidence type="ECO:0000256" key="7">
    <source>
        <dbReference type="RuleBase" id="RU003345"/>
    </source>
</evidence>
<dbReference type="FunFam" id="3.40.605.10:FF:000004">
    <property type="entry name" value="Aldehyde dehydrogenase"/>
    <property type="match status" value="1"/>
</dbReference>
<dbReference type="GO" id="GO:0005737">
    <property type="term" value="C:cytoplasm"/>
    <property type="evidence" value="ECO:0007669"/>
    <property type="project" value="TreeGrafter"/>
</dbReference>
<evidence type="ECO:0000256" key="4">
    <source>
        <dbReference type="PIRNR" id="PIRNR036492"/>
    </source>
</evidence>
<dbReference type="Proteomes" id="UP000604046">
    <property type="component" value="Unassembled WGS sequence"/>
</dbReference>
<keyword evidence="10" id="KW-1185">Reference proteome</keyword>
<dbReference type="InterPro" id="IPR012394">
    <property type="entry name" value="Aldehyde_DH_NAD(P)"/>
</dbReference>
<evidence type="ECO:0000313" key="10">
    <source>
        <dbReference type="Proteomes" id="UP000604046"/>
    </source>
</evidence>
<gene>
    <name evidence="9" type="primary">Aldh3a1</name>
    <name evidence="9" type="ORF">SNAT2548_LOCUS22979</name>
</gene>
<protein>
    <recommendedName>
        <fullName evidence="4">Aldehyde dehydrogenase</fullName>
    </recommendedName>
</protein>
<dbReference type="InterPro" id="IPR016161">
    <property type="entry name" value="Ald_DH/histidinol_DH"/>
</dbReference>
<evidence type="ECO:0000313" key="9">
    <source>
        <dbReference type="EMBL" id="CAE7422546.1"/>
    </source>
</evidence>
<evidence type="ECO:0000259" key="8">
    <source>
        <dbReference type="Pfam" id="PF00171"/>
    </source>
</evidence>
<dbReference type="InterPro" id="IPR029510">
    <property type="entry name" value="Ald_DH_CS_GLU"/>
</dbReference>
<organism evidence="9 10">
    <name type="scientific">Symbiodinium natans</name>
    <dbReference type="NCBI Taxonomy" id="878477"/>
    <lineage>
        <taxon>Eukaryota</taxon>
        <taxon>Sar</taxon>
        <taxon>Alveolata</taxon>
        <taxon>Dinophyceae</taxon>
        <taxon>Suessiales</taxon>
        <taxon>Symbiodiniaceae</taxon>
        <taxon>Symbiodinium</taxon>
    </lineage>
</organism>
<dbReference type="GO" id="GO:0006081">
    <property type="term" value="P:aldehyde metabolic process"/>
    <property type="evidence" value="ECO:0007669"/>
    <property type="project" value="InterPro"/>
</dbReference>
<feature type="active site" evidence="5">
    <location>
        <position position="248"/>
    </location>
</feature>
<evidence type="ECO:0000256" key="6">
    <source>
        <dbReference type="PROSITE-ProRule" id="PRU10007"/>
    </source>
</evidence>
<dbReference type="CDD" id="cd07087">
    <property type="entry name" value="ALDH_F3-13-14_CALDH-like"/>
    <property type="match status" value="1"/>
</dbReference>
<name>A0A812R6B9_9DINO</name>
<comment type="caution">
    <text evidence="9">The sequence shown here is derived from an EMBL/GenBank/DDBJ whole genome shotgun (WGS) entry which is preliminary data.</text>
</comment>
<dbReference type="Gene3D" id="3.40.309.10">
    <property type="entry name" value="Aldehyde Dehydrogenase, Chain A, domain 2"/>
    <property type="match status" value="1"/>
</dbReference>
<dbReference type="AlphaFoldDB" id="A0A812R6B9"/>
<sequence length="500" mass="55395">MAPTQSVEELTEDYGKQLAAMRQTFASGRSRSVEWRKQQLSQLLKMYEENHELISNTIAADMGGTKMRGMPEIAAAQGVDEALANIDCWTRERWVEGWIHRLCVRPEPKGVVLIIAPWNVPWQLLVRPLASAIAAGNLAVLKPSELNPQSSPLIAKLIPQYLDPDCFRVIEGAVPETTALLNNRWDHIFYTGNAAVGRVVMAAAAKHLTPVTMELGGKSPVLVDETAKMDVTCRRIAFAKWMLCGQICVAPDYVLVHRSKEAEFIERMVKLAKDGYGEDGTQQADFGRIVNERHAERLEKLIKTCGGEVVHGGFEGIQKSEGFVPPTIIKQPSMDAPIMKEEIFGPVLPVIPYDNLEDALEIIKKQEIPLAFYVFSESSRNVEKALTAIQSGGAGVNTVFEQVVPESIPFGGLGESGFGMYHGKYGFDEFSHQRAIVRKSTLPGFQGTLFPLPKAGEALPEFVYPLVVRLQLGIFPQSMKSCWRGLFHMLMSPFRTLAGR</sequence>
<dbReference type="PANTHER" id="PTHR43570:SF16">
    <property type="entry name" value="ALDEHYDE DEHYDROGENASE TYPE III, ISOFORM Q"/>
    <property type="match status" value="1"/>
</dbReference>
<reference evidence="9" key="1">
    <citation type="submission" date="2021-02" db="EMBL/GenBank/DDBJ databases">
        <authorList>
            <person name="Dougan E. K."/>
            <person name="Rhodes N."/>
            <person name="Thang M."/>
            <person name="Chan C."/>
        </authorList>
    </citation>
    <scope>NUCLEOTIDE SEQUENCE</scope>
</reference>
<keyword evidence="3" id="KW-0520">NAD</keyword>
<dbReference type="PIRSF" id="PIRSF036492">
    <property type="entry name" value="ALDH"/>
    <property type="match status" value="1"/>
</dbReference>
<dbReference type="PROSITE" id="PS00687">
    <property type="entry name" value="ALDEHYDE_DEHYDR_GLU"/>
    <property type="match status" value="1"/>
</dbReference>
<feature type="domain" description="Aldehyde dehydrogenase" evidence="8">
    <location>
        <begin position="12"/>
        <end position="435"/>
    </location>
</feature>